<gene>
    <name evidence="2" type="ORF">V5O48_002916</name>
</gene>
<evidence type="ECO:0000313" key="2">
    <source>
        <dbReference type="EMBL" id="KAL0579074.1"/>
    </source>
</evidence>
<comment type="caution">
    <text evidence="2">The sequence shown here is derived from an EMBL/GenBank/DDBJ whole genome shotgun (WGS) entry which is preliminary data.</text>
</comment>
<feature type="signal peptide" evidence="1">
    <location>
        <begin position="1"/>
        <end position="23"/>
    </location>
</feature>
<dbReference type="Proteomes" id="UP001465976">
    <property type="component" value="Unassembled WGS sequence"/>
</dbReference>
<sequence length="158" mass="16549">MVAFAFLLVAFAYLVALPLQVLAIPSEFLLNPPGTAAFNGTKNTTEISQNNITPDCQSKCSTDTLRMLTNCTTGGCMCDDPTNTAITTCLDCLVDTTNSSSKISKPTRDALELEYVNTCKMNGRTITNAKVSGALASFDAKAGVVGTVIVAAILSVVV</sequence>
<organism evidence="2 3">
    <name type="scientific">Marasmius crinis-equi</name>
    <dbReference type="NCBI Taxonomy" id="585013"/>
    <lineage>
        <taxon>Eukaryota</taxon>
        <taxon>Fungi</taxon>
        <taxon>Dikarya</taxon>
        <taxon>Basidiomycota</taxon>
        <taxon>Agaricomycotina</taxon>
        <taxon>Agaricomycetes</taxon>
        <taxon>Agaricomycetidae</taxon>
        <taxon>Agaricales</taxon>
        <taxon>Marasmiineae</taxon>
        <taxon>Marasmiaceae</taxon>
        <taxon>Marasmius</taxon>
    </lineage>
</organism>
<protein>
    <submittedName>
        <fullName evidence="2">Uncharacterized protein</fullName>
    </submittedName>
</protein>
<proteinExistence type="predicted"/>
<accession>A0ABR3FUL4</accession>
<evidence type="ECO:0000256" key="1">
    <source>
        <dbReference type="SAM" id="SignalP"/>
    </source>
</evidence>
<keyword evidence="3" id="KW-1185">Reference proteome</keyword>
<name>A0ABR3FUL4_9AGAR</name>
<reference evidence="2 3" key="1">
    <citation type="submission" date="2024-02" db="EMBL/GenBank/DDBJ databases">
        <title>A draft genome for the cacao thread blight pathogen Marasmius crinis-equi.</title>
        <authorList>
            <person name="Cohen S.P."/>
            <person name="Baruah I.K."/>
            <person name="Amoako-Attah I."/>
            <person name="Bukari Y."/>
            <person name="Meinhardt L.W."/>
            <person name="Bailey B.A."/>
        </authorList>
    </citation>
    <scope>NUCLEOTIDE SEQUENCE [LARGE SCALE GENOMIC DNA]</scope>
    <source>
        <strain evidence="2 3">GH-76</strain>
    </source>
</reference>
<keyword evidence="1" id="KW-0732">Signal</keyword>
<dbReference type="EMBL" id="JBAHYK010000072">
    <property type="protein sequence ID" value="KAL0579074.1"/>
    <property type="molecule type" value="Genomic_DNA"/>
</dbReference>
<evidence type="ECO:0000313" key="3">
    <source>
        <dbReference type="Proteomes" id="UP001465976"/>
    </source>
</evidence>
<feature type="chain" id="PRO_5046185023" evidence="1">
    <location>
        <begin position="24"/>
        <end position="158"/>
    </location>
</feature>